<comment type="caution">
    <text evidence="1">The sequence shown here is derived from an EMBL/GenBank/DDBJ whole genome shotgun (WGS) entry which is preliminary data.</text>
</comment>
<dbReference type="EMBL" id="LAZR01002246">
    <property type="protein sequence ID" value="KKN32525.1"/>
    <property type="molecule type" value="Genomic_DNA"/>
</dbReference>
<gene>
    <name evidence="1" type="ORF">LCGC14_0812900</name>
</gene>
<proteinExistence type="predicted"/>
<sequence>MIKYTAIRKNGGAIIDIYANDIVDAERVIGIMLRGRPGIDYYKMWVKDGKQIKEGV</sequence>
<name>A0A0F9PL51_9ZZZZ</name>
<accession>A0A0F9PL51</accession>
<dbReference type="AlphaFoldDB" id="A0A0F9PL51"/>
<protein>
    <submittedName>
        <fullName evidence="1">Uncharacterized protein</fullName>
    </submittedName>
</protein>
<evidence type="ECO:0000313" key="1">
    <source>
        <dbReference type="EMBL" id="KKN32525.1"/>
    </source>
</evidence>
<reference evidence="1" key="1">
    <citation type="journal article" date="2015" name="Nature">
        <title>Complex archaea that bridge the gap between prokaryotes and eukaryotes.</title>
        <authorList>
            <person name="Spang A."/>
            <person name="Saw J.H."/>
            <person name="Jorgensen S.L."/>
            <person name="Zaremba-Niedzwiedzka K."/>
            <person name="Martijn J."/>
            <person name="Lind A.E."/>
            <person name="van Eijk R."/>
            <person name="Schleper C."/>
            <person name="Guy L."/>
            <person name="Ettema T.J."/>
        </authorList>
    </citation>
    <scope>NUCLEOTIDE SEQUENCE</scope>
</reference>
<organism evidence="1">
    <name type="scientific">marine sediment metagenome</name>
    <dbReference type="NCBI Taxonomy" id="412755"/>
    <lineage>
        <taxon>unclassified sequences</taxon>
        <taxon>metagenomes</taxon>
        <taxon>ecological metagenomes</taxon>
    </lineage>
</organism>